<evidence type="ECO:0000256" key="1">
    <source>
        <dbReference type="SAM" id="MobiDB-lite"/>
    </source>
</evidence>
<accession>A0ABN2STY3</accession>
<dbReference type="EMBL" id="BAAAQM010000048">
    <property type="protein sequence ID" value="GAA1992519.1"/>
    <property type="molecule type" value="Genomic_DNA"/>
</dbReference>
<proteinExistence type="predicted"/>
<feature type="compositionally biased region" description="Basic and acidic residues" evidence="1">
    <location>
        <begin position="1"/>
        <end position="10"/>
    </location>
</feature>
<dbReference type="Proteomes" id="UP001499854">
    <property type="component" value="Unassembled WGS sequence"/>
</dbReference>
<reference evidence="2 3" key="1">
    <citation type="journal article" date="2019" name="Int. J. Syst. Evol. Microbiol.">
        <title>The Global Catalogue of Microorganisms (GCM) 10K type strain sequencing project: providing services to taxonomists for standard genome sequencing and annotation.</title>
        <authorList>
            <consortium name="The Broad Institute Genomics Platform"/>
            <consortium name="The Broad Institute Genome Sequencing Center for Infectious Disease"/>
            <person name="Wu L."/>
            <person name="Ma J."/>
        </authorList>
    </citation>
    <scope>NUCLEOTIDE SEQUENCE [LARGE SCALE GENOMIC DNA]</scope>
    <source>
        <strain evidence="2 3">JCM 16013</strain>
    </source>
</reference>
<name>A0ABN2STY3_9ACTN</name>
<feature type="region of interest" description="Disordered" evidence="1">
    <location>
        <begin position="1"/>
        <end position="25"/>
    </location>
</feature>
<evidence type="ECO:0000313" key="2">
    <source>
        <dbReference type="EMBL" id="GAA1992519.1"/>
    </source>
</evidence>
<evidence type="ECO:0000313" key="3">
    <source>
        <dbReference type="Proteomes" id="UP001499854"/>
    </source>
</evidence>
<protein>
    <submittedName>
        <fullName evidence="2">Uncharacterized protein</fullName>
    </submittedName>
</protein>
<keyword evidence="3" id="KW-1185">Reference proteome</keyword>
<gene>
    <name evidence="2" type="ORF">GCM10009838_65380</name>
</gene>
<organism evidence="2 3">
    <name type="scientific">Catenulispora subtropica</name>
    <dbReference type="NCBI Taxonomy" id="450798"/>
    <lineage>
        <taxon>Bacteria</taxon>
        <taxon>Bacillati</taxon>
        <taxon>Actinomycetota</taxon>
        <taxon>Actinomycetes</taxon>
        <taxon>Catenulisporales</taxon>
        <taxon>Catenulisporaceae</taxon>
        <taxon>Catenulispora</taxon>
    </lineage>
</organism>
<sequence length="113" mass="11547">MAGAKKESKTARASVRAGAGGAGGGRVFGDMKRFTPLGGGFCYFANSDGKNLHLKVDSEELFGILSAIEGADRTKIDAEVAELAAKFGEKVPAWKALSEKLTAGAGELAEAAA</sequence>
<comment type="caution">
    <text evidence="2">The sequence shown here is derived from an EMBL/GenBank/DDBJ whole genome shotgun (WGS) entry which is preliminary data.</text>
</comment>